<evidence type="ECO:0000313" key="1">
    <source>
        <dbReference type="EMBL" id="SPC87805.1"/>
    </source>
</evidence>
<accession>A0A2N9FL33</accession>
<organism evidence="1">
    <name type="scientific">Fagus sylvatica</name>
    <name type="common">Beechnut</name>
    <dbReference type="NCBI Taxonomy" id="28930"/>
    <lineage>
        <taxon>Eukaryota</taxon>
        <taxon>Viridiplantae</taxon>
        <taxon>Streptophyta</taxon>
        <taxon>Embryophyta</taxon>
        <taxon>Tracheophyta</taxon>
        <taxon>Spermatophyta</taxon>
        <taxon>Magnoliopsida</taxon>
        <taxon>eudicotyledons</taxon>
        <taxon>Gunneridae</taxon>
        <taxon>Pentapetalae</taxon>
        <taxon>rosids</taxon>
        <taxon>fabids</taxon>
        <taxon>Fagales</taxon>
        <taxon>Fagaceae</taxon>
        <taxon>Fagus</taxon>
    </lineage>
</organism>
<dbReference type="AlphaFoldDB" id="A0A2N9FL33"/>
<dbReference type="PANTHER" id="PTHR34464">
    <property type="entry name" value="OS09G0376300 PROTEIN"/>
    <property type="match status" value="1"/>
</dbReference>
<dbReference type="EMBL" id="OIVN01000946">
    <property type="protein sequence ID" value="SPC87805.1"/>
    <property type="molecule type" value="Genomic_DNA"/>
</dbReference>
<gene>
    <name evidence="1" type="ORF">FSB_LOCUS15687</name>
</gene>
<reference evidence="1" key="1">
    <citation type="submission" date="2018-02" db="EMBL/GenBank/DDBJ databases">
        <authorList>
            <person name="Cohen D.B."/>
            <person name="Kent A.D."/>
        </authorList>
    </citation>
    <scope>NUCLEOTIDE SEQUENCE</scope>
</reference>
<name>A0A2N9FL33_FAGSY</name>
<dbReference type="PANTHER" id="PTHR34464:SF5">
    <property type="match status" value="1"/>
</dbReference>
<protein>
    <submittedName>
        <fullName evidence="1">Uncharacterized protein</fullName>
    </submittedName>
</protein>
<sequence>MAVAFTNLSWWLWSGKHQEPRIPNGSSINSSPDSNMWESDALKFPLVKGTNMSFSSRRVKRKWHSREERKIDREYDVVIVPSDGECVSGSETDDSDWSIGWLEPHGPGFQSDDDTDDSFAVLVPCYARGYDDMVEDSKNNILTTVGNIPDSYSDGERFFFFFFDT</sequence>
<proteinExistence type="predicted"/>